<evidence type="ECO:0000313" key="1">
    <source>
        <dbReference type="EMBL" id="GME23286.1"/>
    </source>
</evidence>
<evidence type="ECO:0000313" key="2">
    <source>
        <dbReference type="Proteomes" id="UP001165186"/>
    </source>
</evidence>
<keyword evidence="2" id="KW-1185">Reference proteome</keyword>
<proteinExistence type="predicted"/>
<accession>A0ACB5RS13</accession>
<dbReference type="Proteomes" id="UP001165186">
    <property type="component" value="Unassembled WGS sequence"/>
</dbReference>
<organism evidence="1 2">
    <name type="scientific">Neofusicoccum parvum</name>
    <dbReference type="NCBI Taxonomy" id="310453"/>
    <lineage>
        <taxon>Eukaryota</taxon>
        <taxon>Fungi</taxon>
        <taxon>Dikarya</taxon>
        <taxon>Ascomycota</taxon>
        <taxon>Pezizomycotina</taxon>
        <taxon>Dothideomycetes</taxon>
        <taxon>Dothideomycetes incertae sedis</taxon>
        <taxon>Botryosphaeriales</taxon>
        <taxon>Botryosphaeriaceae</taxon>
        <taxon>Neofusicoccum</taxon>
    </lineage>
</organism>
<protein>
    <submittedName>
        <fullName evidence="1">Uncharacterized protein</fullName>
    </submittedName>
</protein>
<sequence>MPRYRHFEHKNKDKQESPRLSTLSPTAVEFVPNAPDFADTPYAPSPLSHVQSHPPPKSFELSAPDFPFFDSDRPYYKEDWTASDHVAAAAADRPATAPSAPARASPPPTRYVDLALLAHLAADNQPLSFSYLSFFPRDKPYVPIPTDHHNNSQPTYADNRIPSHLPDDHAIGQSLQKNMAEYADKALFDALMPPSVLALPKPRTEDHNPGAVGDGRAEAALAARHKTFREQFMARMRSGGGKTVRFADEMGEEKGIEEKQENGLHTSRLEDGRSTIDDGEDGEQQHSGSSESGQGSAGDAAEKCWVQSQTQGSEKGHGVVKGRRKWTKIRSAQGKMVFTRSGHGDKETISGANGRQAVPSAWGRS</sequence>
<gene>
    <name evidence="1" type="primary">g5775</name>
    <name evidence="1" type="ORF">NpPPO83_00005775</name>
</gene>
<dbReference type="EMBL" id="BSXG01000006">
    <property type="protein sequence ID" value="GME23286.1"/>
    <property type="molecule type" value="Genomic_DNA"/>
</dbReference>
<comment type="caution">
    <text evidence="1">The sequence shown here is derived from an EMBL/GenBank/DDBJ whole genome shotgun (WGS) entry which is preliminary data.</text>
</comment>
<name>A0ACB5RS13_9PEZI</name>
<reference evidence="1" key="1">
    <citation type="submission" date="2024-09" db="EMBL/GenBank/DDBJ databases">
        <title>Draft Genome Sequences of Neofusicoccum parvum.</title>
        <authorList>
            <person name="Ashida A."/>
            <person name="Camagna M."/>
            <person name="Tanaka A."/>
            <person name="Takemoto D."/>
        </authorList>
    </citation>
    <scope>NUCLEOTIDE SEQUENCE</scope>
    <source>
        <strain evidence="1">PPO83</strain>
    </source>
</reference>